<name>A0A0U5GL67_9GAMM</name>
<dbReference type="STRING" id="1619313.EM595_1639"/>
<dbReference type="Pfam" id="PF24827">
    <property type="entry name" value="AstE_AspA_cat"/>
    <property type="match status" value="1"/>
</dbReference>
<organism evidence="9 10">
    <name type="scientific">Duffyella gerundensis</name>
    <dbReference type="NCBI Taxonomy" id="1619313"/>
    <lineage>
        <taxon>Bacteria</taxon>
        <taxon>Pseudomonadati</taxon>
        <taxon>Pseudomonadota</taxon>
        <taxon>Gammaproteobacteria</taxon>
        <taxon>Enterobacterales</taxon>
        <taxon>Erwiniaceae</taxon>
        <taxon>Duffyella</taxon>
    </lineage>
</organism>
<reference evidence="10" key="1">
    <citation type="submission" date="2015-11" db="EMBL/GenBank/DDBJ databases">
        <authorList>
            <person name="Blom J."/>
        </authorList>
    </citation>
    <scope>NUCLEOTIDE SEQUENCE [LARGE SCALE GENOMIC DNA]</scope>
</reference>
<comment type="function">
    <text evidence="5">Transforms N(2)-succinylglutamate into succinate and glutamate.</text>
</comment>
<dbReference type="InterPro" id="IPR055438">
    <property type="entry name" value="AstE_AspA_cat"/>
</dbReference>
<dbReference type="Proteomes" id="UP000059419">
    <property type="component" value="Chromosome 1"/>
</dbReference>
<evidence type="ECO:0000259" key="7">
    <source>
        <dbReference type="Pfam" id="PF04952"/>
    </source>
</evidence>
<dbReference type="NCBIfam" id="NF003706">
    <property type="entry name" value="PRK05324.1"/>
    <property type="match status" value="1"/>
</dbReference>
<dbReference type="CDD" id="cd03855">
    <property type="entry name" value="M14_ASTE"/>
    <property type="match status" value="1"/>
</dbReference>
<evidence type="ECO:0000259" key="8">
    <source>
        <dbReference type="Pfam" id="PF24827"/>
    </source>
</evidence>
<evidence type="ECO:0000256" key="5">
    <source>
        <dbReference type="HAMAP-Rule" id="MF_00767"/>
    </source>
</evidence>
<dbReference type="NCBIfam" id="TIGR03242">
    <property type="entry name" value="arg_catab_astE"/>
    <property type="match status" value="1"/>
</dbReference>
<comment type="catalytic activity">
    <reaction evidence="5">
        <text>N-succinyl-L-glutamate + H2O = L-glutamate + succinate</text>
        <dbReference type="Rhea" id="RHEA:15169"/>
        <dbReference type="ChEBI" id="CHEBI:15377"/>
        <dbReference type="ChEBI" id="CHEBI:29985"/>
        <dbReference type="ChEBI" id="CHEBI:30031"/>
        <dbReference type="ChEBI" id="CHEBI:58763"/>
        <dbReference type="EC" id="3.5.1.96"/>
    </reaction>
</comment>
<gene>
    <name evidence="5 9" type="primary">astE</name>
    <name evidence="9" type="ORF">EM595_1639</name>
</gene>
<dbReference type="GO" id="GO:0019545">
    <property type="term" value="P:L-arginine catabolic process to succinate"/>
    <property type="evidence" value="ECO:0007669"/>
    <property type="project" value="UniProtKB-UniRule"/>
</dbReference>
<evidence type="ECO:0000256" key="4">
    <source>
        <dbReference type="ARBA" id="ARBA00022833"/>
    </source>
</evidence>
<dbReference type="Gene3D" id="3.40.630.10">
    <property type="entry name" value="Zn peptidases"/>
    <property type="match status" value="1"/>
</dbReference>
<dbReference type="SUPFAM" id="SSF53187">
    <property type="entry name" value="Zn-dependent exopeptidases"/>
    <property type="match status" value="1"/>
</dbReference>
<dbReference type="OrthoDB" id="5290473at2"/>
<dbReference type="PATRIC" id="fig|1619313.3.peg.1702"/>
<evidence type="ECO:0000313" key="10">
    <source>
        <dbReference type="Proteomes" id="UP000059419"/>
    </source>
</evidence>
<dbReference type="AlphaFoldDB" id="A0A0U5GL67"/>
<dbReference type="InterPro" id="IPR016681">
    <property type="entry name" value="SuccinylGlu_desuccinylase"/>
</dbReference>
<evidence type="ECO:0000256" key="3">
    <source>
        <dbReference type="ARBA" id="ARBA00022801"/>
    </source>
</evidence>
<dbReference type="GO" id="GO:0009017">
    <property type="term" value="F:succinylglutamate desuccinylase activity"/>
    <property type="evidence" value="ECO:0007669"/>
    <property type="project" value="UniProtKB-UniRule"/>
</dbReference>
<feature type="domain" description="Succinylglutamate desuccinylase/Aspartoacylase catalytic" evidence="8">
    <location>
        <begin position="45"/>
        <end position="236"/>
    </location>
</feature>
<accession>A0A0U5GL67</accession>
<comment type="pathway">
    <text evidence="5">Amino-acid degradation; L-arginine degradation via AST pathway; L-glutamate and succinate from L-arginine: step 5/5.</text>
</comment>
<evidence type="ECO:0000256" key="6">
    <source>
        <dbReference type="NCBIfam" id="TIGR03242"/>
    </source>
</evidence>
<dbReference type="PANTHER" id="PTHR15162:SF7">
    <property type="entry name" value="SUCCINYLGLUTAMATE DESUCCINYLASE"/>
    <property type="match status" value="1"/>
</dbReference>
<dbReference type="InterPro" id="IPR007036">
    <property type="entry name" value="Aste_AspA_hybrid_dom"/>
</dbReference>
<dbReference type="PIRSF" id="PIRSF017020">
    <property type="entry name" value="AstE"/>
    <property type="match status" value="1"/>
</dbReference>
<comment type="cofactor">
    <cofactor evidence="5">
        <name>Zn(2+)</name>
        <dbReference type="ChEBI" id="CHEBI:29105"/>
    </cofactor>
    <text evidence="5">Binds 1 zinc ion per subunit.</text>
</comment>
<feature type="active site" evidence="5">
    <location>
        <position position="211"/>
    </location>
</feature>
<dbReference type="FunFam" id="3.40.630.10:FF:000017">
    <property type="entry name" value="Succinylglutamate desuccinylase"/>
    <property type="match status" value="1"/>
</dbReference>
<dbReference type="EC" id="3.5.1.96" evidence="5 6"/>
<sequence>MHDFLAHTLHGEPPAITQARLPALHWQWIDEGILEITPEQPATMALVISAGIHGNETAPVEILNRLITPLLQGDKPVLPRVLVILGNPAALRSNQRYTRIDVNRLFGGRWQQYDDCAEARRAWRLEQAIEHFYHSGCCDEVRWHLDLHTAIRGSYHPRFGVLPYSARPWPADFLQWLGAAGLEALVWHNAPGGTFTHFSCEHFAASSCTLELGKAQPFGSNDLSQFAAAEQALSALLYGEALPAVAQQPRHYQVAQQITRQGAQFQLHIDADTLNFARFSQGALLAEEGERRYVVQHAEEFVLFPNPNVAAGQRAGLMLVETPPRSETQ</sequence>
<dbReference type="RefSeq" id="WP_067430165.1">
    <property type="nucleotide sequence ID" value="NZ_LN907827.1"/>
</dbReference>
<dbReference type="UniPathway" id="UPA00185">
    <property type="reaction ID" value="UER00283"/>
</dbReference>
<feature type="binding site" evidence="5">
    <location>
        <position position="56"/>
    </location>
    <ligand>
        <name>Zn(2+)</name>
        <dbReference type="ChEBI" id="CHEBI:29105"/>
    </ligand>
</feature>
<keyword evidence="2 5" id="KW-0479">Metal-binding</keyword>
<feature type="binding site" evidence="5">
    <location>
        <position position="148"/>
    </location>
    <ligand>
        <name>Zn(2+)</name>
        <dbReference type="ChEBI" id="CHEBI:29105"/>
    </ligand>
</feature>
<dbReference type="GO" id="GO:0019544">
    <property type="term" value="P:L-arginine catabolic process to L-glutamate"/>
    <property type="evidence" value="ECO:0007669"/>
    <property type="project" value="UniProtKB-UniRule"/>
</dbReference>
<dbReference type="GO" id="GO:0008270">
    <property type="term" value="F:zinc ion binding"/>
    <property type="evidence" value="ECO:0007669"/>
    <property type="project" value="UniProtKB-UniRule"/>
</dbReference>
<keyword evidence="1 5" id="KW-0056">Arginine metabolism</keyword>
<keyword evidence="4 5" id="KW-0862">Zinc</keyword>
<dbReference type="Pfam" id="PF04952">
    <property type="entry name" value="AstE_AspA_hybrid"/>
    <property type="match status" value="1"/>
</dbReference>
<dbReference type="KEGG" id="ege:EM595_1639"/>
<feature type="binding site" evidence="5">
    <location>
        <position position="53"/>
    </location>
    <ligand>
        <name>Zn(2+)</name>
        <dbReference type="ChEBI" id="CHEBI:29105"/>
    </ligand>
</feature>
<dbReference type="HAMAP" id="MF_00767">
    <property type="entry name" value="Arg_catab_AstE"/>
    <property type="match status" value="1"/>
</dbReference>
<keyword evidence="3 5" id="KW-0378">Hydrolase</keyword>
<evidence type="ECO:0000256" key="2">
    <source>
        <dbReference type="ARBA" id="ARBA00022723"/>
    </source>
</evidence>
<dbReference type="InterPro" id="IPR050178">
    <property type="entry name" value="AspA/AstE_fam"/>
</dbReference>
<dbReference type="PANTHER" id="PTHR15162">
    <property type="entry name" value="ASPARTOACYLASE"/>
    <property type="match status" value="1"/>
</dbReference>
<keyword evidence="10" id="KW-1185">Reference proteome</keyword>
<proteinExistence type="inferred from homology"/>
<dbReference type="EMBL" id="LN907827">
    <property type="protein sequence ID" value="CUU23873.1"/>
    <property type="molecule type" value="Genomic_DNA"/>
</dbReference>
<evidence type="ECO:0000313" key="9">
    <source>
        <dbReference type="EMBL" id="CUU23873.1"/>
    </source>
</evidence>
<comment type="similarity">
    <text evidence="5">Belongs to the AspA/AstE family. Succinylglutamate desuccinylase subfamily.</text>
</comment>
<evidence type="ECO:0000256" key="1">
    <source>
        <dbReference type="ARBA" id="ARBA00022503"/>
    </source>
</evidence>
<protein>
    <recommendedName>
        <fullName evidence="5 6">Succinylglutamate desuccinylase</fullName>
        <ecNumber evidence="5 6">3.5.1.96</ecNumber>
    </recommendedName>
</protein>
<dbReference type="GO" id="GO:0016788">
    <property type="term" value="F:hydrolase activity, acting on ester bonds"/>
    <property type="evidence" value="ECO:0007669"/>
    <property type="project" value="UniProtKB-UniRule"/>
</dbReference>
<feature type="domain" description="AstE/AspA barrel-sandwich hybrid" evidence="7">
    <location>
        <begin position="248"/>
        <end position="321"/>
    </location>
</feature>